<sequence>SNRPINFFSRSCRSSFSLANLDWRFFVSLLPQNISFSFSLSLSFFFFFNDSSSFARVFSASSHFSFHSFRALSRSACKFFAASTSLAPSDELASAHSPSTPSDSSRSQSSQPWLLSRSLSSPSSPSPAPAQ</sequence>
<feature type="compositionally biased region" description="Low complexity" evidence="1">
    <location>
        <begin position="94"/>
        <end position="123"/>
    </location>
</feature>
<organism evidence="2 3">
    <name type="scientific">Pristionchus entomophagus</name>
    <dbReference type="NCBI Taxonomy" id="358040"/>
    <lineage>
        <taxon>Eukaryota</taxon>
        <taxon>Metazoa</taxon>
        <taxon>Ecdysozoa</taxon>
        <taxon>Nematoda</taxon>
        <taxon>Chromadorea</taxon>
        <taxon>Rhabditida</taxon>
        <taxon>Rhabditina</taxon>
        <taxon>Diplogasteromorpha</taxon>
        <taxon>Diplogasteroidea</taxon>
        <taxon>Neodiplogasteridae</taxon>
        <taxon>Pristionchus</taxon>
    </lineage>
</organism>
<reference evidence="2" key="1">
    <citation type="submission" date="2023-10" db="EMBL/GenBank/DDBJ databases">
        <title>Genome assembly of Pristionchus species.</title>
        <authorList>
            <person name="Yoshida K."/>
            <person name="Sommer R.J."/>
        </authorList>
    </citation>
    <scope>NUCLEOTIDE SEQUENCE</scope>
    <source>
        <strain evidence="2">RS0144</strain>
    </source>
</reference>
<dbReference type="AlphaFoldDB" id="A0AAV5ST78"/>
<accession>A0AAV5ST78</accession>
<evidence type="ECO:0008006" key="4">
    <source>
        <dbReference type="Google" id="ProtNLM"/>
    </source>
</evidence>
<comment type="caution">
    <text evidence="2">The sequence shown here is derived from an EMBL/GenBank/DDBJ whole genome shotgun (WGS) entry which is preliminary data.</text>
</comment>
<dbReference type="EMBL" id="BTSX01000002">
    <property type="protein sequence ID" value="GMS86059.1"/>
    <property type="molecule type" value="Genomic_DNA"/>
</dbReference>
<protein>
    <recommendedName>
        <fullName evidence="4">Ribosomal protein</fullName>
    </recommendedName>
</protein>
<dbReference type="Proteomes" id="UP001432027">
    <property type="component" value="Unassembled WGS sequence"/>
</dbReference>
<proteinExistence type="predicted"/>
<feature type="region of interest" description="Disordered" evidence="1">
    <location>
        <begin position="88"/>
        <end position="131"/>
    </location>
</feature>
<evidence type="ECO:0000313" key="2">
    <source>
        <dbReference type="EMBL" id="GMS86059.1"/>
    </source>
</evidence>
<evidence type="ECO:0000256" key="1">
    <source>
        <dbReference type="SAM" id="MobiDB-lite"/>
    </source>
</evidence>
<keyword evidence="3" id="KW-1185">Reference proteome</keyword>
<feature type="non-terminal residue" evidence="2">
    <location>
        <position position="1"/>
    </location>
</feature>
<gene>
    <name evidence="2" type="ORF">PENTCL1PPCAC_8234</name>
</gene>
<name>A0AAV5ST78_9BILA</name>
<evidence type="ECO:0000313" key="3">
    <source>
        <dbReference type="Proteomes" id="UP001432027"/>
    </source>
</evidence>
<feature type="non-terminal residue" evidence="2">
    <location>
        <position position="131"/>
    </location>
</feature>